<dbReference type="PIRSF" id="PIRSF006187">
    <property type="entry name" value="DUF1307"/>
    <property type="match status" value="1"/>
</dbReference>
<feature type="chain" id="PRO_5039517261" evidence="2">
    <location>
        <begin position="22"/>
        <end position="151"/>
    </location>
</feature>
<evidence type="ECO:0000313" key="4">
    <source>
        <dbReference type="Proteomes" id="UP000043699"/>
    </source>
</evidence>
<dbReference type="InterPro" id="IPR036699">
    <property type="entry name" value="YehR-like_sf"/>
</dbReference>
<dbReference type="SUPFAM" id="SSF160704">
    <property type="entry name" value="YehR-like"/>
    <property type="match status" value="1"/>
</dbReference>
<dbReference type="STRING" id="1499687.BN1080_00372"/>
<accession>A0A098EI40</accession>
<reference evidence="3 4" key="1">
    <citation type="submission" date="2014-09" db="EMBL/GenBank/DDBJ databases">
        <authorList>
            <person name="Urmite Genomes Urmite Genomes"/>
        </authorList>
    </citation>
    <scope>NUCLEOTIDE SEQUENCE [LARGE SCALE GENOMIC DNA]</scope>
    <source>
        <strain evidence="3 4">ES2</strain>
    </source>
</reference>
<dbReference type="PROSITE" id="PS51257">
    <property type="entry name" value="PROKAR_LIPOPROTEIN"/>
    <property type="match status" value="1"/>
</dbReference>
<evidence type="ECO:0000256" key="1">
    <source>
        <dbReference type="SAM" id="MobiDB-lite"/>
    </source>
</evidence>
<dbReference type="OrthoDB" id="2718457at2"/>
<dbReference type="Gene3D" id="3.30.1830.10">
    <property type="entry name" value="YehR-like"/>
    <property type="match status" value="1"/>
</dbReference>
<dbReference type="AlphaFoldDB" id="A0A098EI40"/>
<dbReference type="Proteomes" id="UP000043699">
    <property type="component" value="Unassembled WGS sequence"/>
</dbReference>
<protein>
    <submittedName>
        <fullName evidence="3">Putative lipoprotein YehR</fullName>
    </submittedName>
</protein>
<keyword evidence="2" id="KW-0732">Signal</keyword>
<gene>
    <name evidence="3" type="primary">yehR</name>
    <name evidence="3" type="ORF">BN1080_00372</name>
</gene>
<proteinExistence type="predicted"/>
<dbReference type="EMBL" id="CCXS01000001">
    <property type="protein sequence ID" value="CEG21462.1"/>
    <property type="molecule type" value="Genomic_DNA"/>
</dbReference>
<dbReference type="RefSeq" id="WP_052649968.1">
    <property type="nucleotide sequence ID" value="NZ_CCXS01000001.1"/>
</dbReference>
<dbReference type="InterPro" id="IPR009736">
    <property type="entry name" value="DUF1307"/>
</dbReference>
<sequence>MKKFKGAIGLLALTLFLAACGGEEASTRTFEMENNGIVTTMVYTTEGDKVTKQSTENLIQYDLAGIESKDQARELFDPLIGEFQGIEGITHQMEYEEDQAVETMEIDYETVDFDEIENLPGMSFSDDPKDNGVSMEKSLEILESQGFKEVE</sequence>
<evidence type="ECO:0000256" key="2">
    <source>
        <dbReference type="SAM" id="SignalP"/>
    </source>
</evidence>
<feature type="region of interest" description="Disordered" evidence="1">
    <location>
        <begin position="119"/>
        <end position="151"/>
    </location>
</feature>
<name>A0A098EI40_9BACL</name>
<keyword evidence="3" id="KW-0449">Lipoprotein</keyword>
<feature type="signal peptide" evidence="2">
    <location>
        <begin position="1"/>
        <end position="21"/>
    </location>
</feature>
<dbReference type="Pfam" id="PF06998">
    <property type="entry name" value="DUF1307"/>
    <property type="match status" value="1"/>
</dbReference>
<organism evidence="3 4">
    <name type="scientific">Planococcus massiliensis</name>
    <dbReference type="NCBI Taxonomy" id="1499687"/>
    <lineage>
        <taxon>Bacteria</taxon>
        <taxon>Bacillati</taxon>
        <taxon>Bacillota</taxon>
        <taxon>Bacilli</taxon>
        <taxon>Bacillales</taxon>
        <taxon>Caryophanaceae</taxon>
        <taxon>Planococcus</taxon>
    </lineage>
</organism>
<evidence type="ECO:0000313" key="3">
    <source>
        <dbReference type="EMBL" id="CEG21462.1"/>
    </source>
</evidence>
<keyword evidence="4" id="KW-1185">Reference proteome</keyword>